<dbReference type="PIRSF" id="PIRSF000332">
    <property type="entry name" value="FMO"/>
    <property type="match status" value="1"/>
</dbReference>
<evidence type="ECO:0000256" key="5">
    <source>
        <dbReference type="ARBA" id="ARBA00022857"/>
    </source>
</evidence>
<dbReference type="InterPro" id="IPR050346">
    <property type="entry name" value="FMO-like"/>
</dbReference>
<feature type="non-terminal residue" evidence="7">
    <location>
        <position position="1"/>
    </location>
</feature>
<name>A0A9N9NL48_9GLOM</name>
<dbReference type="AlphaFoldDB" id="A0A9N9NL48"/>
<dbReference type="InterPro" id="IPR036188">
    <property type="entry name" value="FAD/NAD-bd_sf"/>
</dbReference>
<keyword evidence="3" id="KW-0285">Flavoprotein</keyword>
<dbReference type="GO" id="GO:0050660">
    <property type="term" value="F:flavin adenine dinucleotide binding"/>
    <property type="evidence" value="ECO:0007669"/>
    <property type="project" value="InterPro"/>
</dbReference>
<organism evidence="7 8">
    <name type="scientific">Ambispora leptoticha</name>
    <dbReference type="NCBI Taxonomy" id="144679"/>
    <lineage>
        <taxon>Eukaryota</taxon>
        <taxon>Fungi</taxon>
        <taxon>Fungi incertae sedis</taxon>
        <taxon>Mucoromycota</taxon>
        <taxon>Glomeromycotina</taxon>
        <taxon>Glomeromycetes</taxon>
        <taxon>Archaeosporales</taxon>
        <taxon>Ambisporaceae</taxon>
        <taxon>Ambispora</taxon>
    </lineage>
</organism>
<dbReference type="Proteomes" id="UP000789508">
    <property type="component" value="Unassembled WGS sequence"/>
</dbReference>
<comment type="cofactor">
    <cofactor evidence="1">
        <name>FAD</name>
        <dbReference type="ChEBI" id="CHEBI:57692"/>
    </cofactor>
</comment>
<feature type="non-terminal residue" evidence="7">
    <location>
        <position position="285"/>
    </location>
</feature>
<comment type="caution">
    <text evidence="7">The sequence shown here is derived from an EMBL/GenBank/DDBJ whole genome shotgun (WGS) entry which is preliminary data.</text>
</comment>
<dbReference type="Pfam" id="PF00743">
    <property type="entry name" value="FMO-like"/>
    <property type="match status" value="1"/>
</dbReference>
<keyword evidence="4" id="KW-0274">FAD</keyword>
<dbReference type="GO" id="GO:0050661">
    <property type="term" value="F:NADP binding"/>
    <property type="evidence" value="ECO:0007669"/>
    <property type="project" value="InterPro"/>
</dbReference>
<gene>
    <name evidence="7" type="ORF">ALEPTO_LOCUS12984</name>
</gene>
<accession>A0A9N9NL48</accession>
<dbReference type="GO" id="GO:0004499">
    <property type="term" value="F:N,N-dimethylaniline monooxygenase activity"/>
    <property type="evidence" value="ECO:0007669"/>
    <property type="project" value="InterPro"/>
</dbReference>
<evidence type="ECO:0000256" key="6">
    <source>
        <dbReference type="ARBA" id="ARBA00023002"/>
    </source>
</evidence>
<dbReference type="EMBL" id="CAJVPS010035801">
    <property type="protein sequence ID" value="CAG8742032.1"/>
    <property type="molecule type" value="Genomic_DNA"/>
</dbReference>
<comment type="similarity">
    <text evidence="2">Belongs to the FMO family.</text>
</comment>
<dbReference type="Gene3D" id="3.50.50.60">
    <property type="entry name" value="FAD/NAD(P)-binding domain"/>
    <property type="match status" value="2"/>
</dbReference>
<dbReference type="OrthoDB" id="66881at2759"/>
<reference evidence="7" key="1">
    <citation type="submission" date="2021-06" db="EMBL/GenBank/DDBJ databases">
        <authorList>
            <person name="Kallberg Y."/>
            <person name="Tangrot J."/>
            <person name="Rosling A."/>
        </authorList>
    </citation>
    <scope>NUCLEOTIDE SEQUENCE</scope>
    <source>
        <strain evidence="7">FL130A</strain>
    </source>
</reference>
<keyword evidence="6" id="KW-0560">Oxidoreductase</keyword>
<evidence type="ECO:0000256" key="4">
    <source>
        <dbReference type="ARBA" id="ARBA00022827"/>
    </source>
</evidence>
<protein>
    <submittedName>
        <fullName evidence="7">13415_t:CDS:1</fullName>
    </submittedName>
</protein>
<evidence type="ECO:0000313" key="7">
    <source>
        <dbReference type="EMBL" id="CAG8742032.1"/>
    </source>
</evidence>
<dbReference type="InterPro" id="IPR000960">
    <property type="entry name" value="Flavin_mOase"/>
</dbReference>
<keyword evidence="5" id="KW-0521">NADP</keyword>
<dbReference type="FunFam" id="3.50.50.60:FF:000023">
    <property type="entry name" value="Dimethylaniline monooxygenase [N-oxide-forming]"/>
    <property type="match status" value="1"/>
</dbReference>
<dbReference type="PRINTS" id="PR00370">
    <property type="entry name" value="FMOXYGENASE"/>
</dbReference>
<dbReference type="InterPro" id="IPR020946">
    <property type="entry name" value="Flavin_mOase-like"/>
</dbReference>
<evidence type="ECO:0000256" key="3">
    <source>
        <dbReference type="ARBA" id="ARBA00022630"/>
    </source>
</evidence>
<proteinExistence type="inferred from homology"/>
<evidence type="ECO:0000256" key="1">
    <source>
        <dbReference type="ARBA" id="ARBA00001974"/>
    </source>
</evidence>
<evidence type="ECO:0000256" key="2">
    <source>
        <dbReference type="ARBA" id="ARBA00009183"/>
    </source>
</evidence>
<dbReference type="PANTHER" id="PTHR23023">
    <property type="entry name" value="DIMETHYLANILINE MONOOXYGENASE"/>
    <property type="match status" value="1"/>
</dbReference>
<dbReference type="SUPFAM" id="SSF51905">
    <property type="entry name" value="FAD/NAD(P)-binding domain"/>
    <property type="match status" value="1"/>
</dbReference>
<evidence type="ECO:0000313" key="8">
    <source>
        <dbReference type="Proteomes" id="UP000789508"/>
    </source>
</evidence>
<sequence length="285" mass="33250">RGKPLDQSFTRFSTYYTPKLFINYRLRRILRSKIEIHKQRELVKQKPKKFSPEKQTIAINSEFYERLLSGTISVKSNICELRKDSSIVLVDNTVLENIDIVIYATGYDTDFAFFDKNSVRIGRNRINQNEDNYQRNDFTWLYKMMFPPHCPNIAFLGMVDAMGSHNMTCELQARYICALITGKISPLPTSEEMENALESQTDCSRRGMVTNNSDDNFEKKLSNKADWWRYNDGLAKEIGCYPKLSKILLKFGFRTWKQILFGIPTSVQYRLCGSDAWSDALEWMN</sequence>
<keyword evidence="8" id="KW-1185">Reference proteome</keyword>